<proteinExistence type="predicted"/>
<reference evidence="2 3" key="1">
    <citation type="submission" date="2016-04" db="EMBL/GenBank/DDBJ databases">
        <title>A degradative enzymes factory behind the ericoid mycorrhizal symbiosis.</title>
        <authorList>
            <consortium name="DOE Joint Genome Institute"/>
            <person name="Martino E."/>
            <person name="Morin E."/>
            <person name="Grelet G."/>
            <person name="Kuo A."/>
            <person name="Kohler A."/>
            <person name="Daghino S."/>
            <person name="Barry K."/>
            <person name="Choi C."/>
            <person name="Cichocki N."/>
            <person name="Clum A."/>
            <person name="Copeland A."/>
            <person name="Hainaut M."/>
            <person name="Haridas S."/>
            <person name="Labutti K."/>
            <person name="Lindquist E."/>
            <person name="Lipzen A."/>
            <person name="Khouja H.-R."/>
            <person name="Murat C."/>
            <person name="Ohm R."/>
            <person name="Olson A."/>
            <person name="Spatafora J."/>
            <person name="Veneault-Fourrey C."/>
            <person name="Henrissat B."/>
            <person name="Grigoriev I."/>
            <person name="Martin F."/>
            <person name="Perotto S."/>
        </authorList>
    </citation>
    <scope>NUCLEOTIDE SEQUENCE [LARGE SCALE GENOMIC DNA]</scope>
    <source>
        <strain evidence="2 3">F</strain>
    </source>
</reference>
<dbReference type="AlphaFoldDB" id="A0A2J6S4C3"/>
<dbReference type="Gene3D" id="3.40.630.30">
    <property type="match status" value="1"/>
</dbReference>
<dbReference type="InterPro" id="IPR016181">
    <property type="entry name" value="Acyl_CoA_acyltransferase"/>
</dbReference>
<keyword evidence="3" id="KW-1185">Reference proteome</keyword>
<accession>A0A2J6S4C3</accession>
<dbReference type="Proteomes" id="UP000235786">
    <property type="component" value="Unassembled WGS sequence"/>
</dbReference>
<organism evidence="2 3">
    <name type="scientific">Hyaloscypha variabilis (strain UAMH 11265 / GT02V1 / F)</name>
    <name type="common">Meliniomyces variabilis</name>
    <dbReference type="NCBI Taxonomy" id="1149755"/>
    <lineage>
        <taxon>Eukaryota</taxon>
        <taxon>Fungi</taxon>
        <taxon>Dikarya</taxon>
        <taxon>Ascomycota</taxon>
        <taxon>Pezizomycotina</taxon>
        <taxon>Leotiomycetes</taxon>
        <taxon>Helotiales</taxon>
        <taxon>Hyaloscyphaceae</taxon>
        <taxon>Hyaloscypha</taxon>
        <taxon>Hyaloscypha variabilis</taxon>
    </lineage>
</organism>
<dbReference type="OrthoDB" id="2115692at2759"/>
<dbReference type="Pfam" id="PF00583">
    <property type="entry name" value="Acetyltransf_1"/>
    <property type="match status" value="1"/>
</dbReference>
<keyword evidence="2" id="KW-0012">Acyltransferase</keyword>
<evidence type="ECO:0000259" key="1">
    <source>
        <dbReference type="PROSITE" id="PS51186"/>
    </source>
</evidence>
<protein>
    <submittedName>
        <fullName evidence="2">Acyl-CoA N-acyltransferase</fullName>
    </submittedName>
</protein>
<evidence type="ECO:0000313" key="3">
    <source>
        <dbReference type="Proteomes" id="UP000235786"/>
    </source>
</evidence>
<name>A0A2J6S4C3_HYAVF</name>
<dbReference type="PROSITE" id="PS51186">
    <property type="entry name" value="GNAT"/>
    <property type="match status" value="1"/>
</dbReference>
<dbReference type="PANTHER" id="PTHR42791:SF2">
    <property type="entry name" value="N-ACETYLTRANSFERASE DOMAIN-CONTAINING PROTEIN"/>
    <property type="match status" value="1"/>
</dbReference>
<keyword evidence="2" id="KW-0808">Transferase</keyword>
<feature type="domain" description="N-acetyltransferase" evidence="1">
    <location>
        <begin position="72"/>
        <end position="215"/>
    </location>
</feature>
<evidence type="ECO:0000313" key="2">
    <source>
        <dbReference type="EMBL" id="PMD45614.1"/>
    </source>
</evidence>
<dbReference type="InterPro" id="IPR000182">
    <property type="entry name" value="GNAT_dom"/>
</dbReference>
<dbReference type="EMBL" id="KZ613940">
    <property type="protein sequence ID" value="PMD45614.1"/>
    <property type="molecule type" value="Genomic_DNA"/>
</dbReference>
<sequence>MATEPTPRITHSPSLQLSLATPTDLREITEVWYACLPESFVRQMFPYTPALLAWWDAANGYDMAYKPYVKFVVVRDESKEGKGRIVGYAKWWVPKEDGMFSVEERFPEWSEESDGVLCDLFVNQLAKERKELMGERKYYYLDMLGTLPEYRRLGVAAMLMRWGVERTDRDKLECFIDASDKGIPVYEKFGFFPKEPFVVPGMGFTCTTYIRPARP</sequence>
<dbReference type="PANTHER" id="PTHR42791">
    <property type="entry name" value="GNAT FAMILY ACETYLTRANSFERASE"/>
    <property type="match status" value="1"/>
</dbReference>
<dbReference type="SUPFAM" id="SSF55729">
    <property type="entry name" value="Acyl-CoA N-acyltransferases (Nat)"/>
    <property type="match status" value="1"/>
</dbReference>
<gene>
    <name evidence="2" type="ORF">L207DRAFT_258155</name>
</gene>
<dbReference type="InterPro" id="IPR052523">
    <property type="entry name" value="Trichothecene_AcTrans"/>
</dbReference>
<dbReference type="CDD" id="cd04301">
    <property type="entry name" value="NAT_SF"/>
    <property type="match status" value="1"/>
</dbReference>
<dbReference type="GO" id="GO:0016747">
    <property type="term" value="F:acyltransferase activity, transferring groups other than amino-acyl groups"/>
    <property type="evidence" value="ECO:0007669"/>
    <property type="project" value="InterPro"/>
</dbReference>